<dbReference type="Pfam" id="PF00534">
    <property type="entry name" value="Glycos_transf_1"/>
    <property type="match status" value="1"/>
</dbReference>
<comment type="caution">
    <text evidence="2">The sequence shown here is derived from an EMBL/GenBank/DDBJ whole genome shotgun (WGS) entry which is preliminary data.</text>
</comment>
<proteinExistence type="predicted"/>
<protein>
    <submittedName>
        <fullName evidence="2">Glycosyltransferase family 1 protein</fullName>
    </submittedName>
</protein>
<dbReference type="PANTHER" id="PTHR46401">
    <property type="entry name" value="GLYCOSYLTRANSFERASE WBBK-RELATED"/>
    <property type="match status" value="1"/>
</dbReference>
<gene>
    <name evidence="2" type="ORF">EJ913_17125</name>
</gene>
<feature type="domain" description="Glycosyl transferase family 1" evidence="1">
    <location>
        <begin position="228"/>
        <end position="389"/>
    </location>
</feature>
<name>A0A433J6V4_9PROT</name>
<accession>A0A433J6V4</accession>
<dbReference type="PANTHER" id="PTHR46401:SF8">
    <property type="entry name" value="BLL6006 PROTEIN"/>
    <property type="match status" value="1"/>
</dbReference>
<reference evidence="2 3" key="1">
    <citation type="submission" date="2018-12" db="EMBL/GenBank/DDBJ databases">
        <authorList>
            <person name="Yang Y."/>
        </authorList>
    </citation>
    <scope>NUCLEOTIDE SEQUENCE [LARGE SCALE GENOMIC DNA]</scope>
    <source>
        <strain evidence="2 3">GSF71</strain>
    </source>
</reference>
<dbReference type="Gene3D" id="3.40.50.2000">
    <property type="entry name" value="Glycogen Phosphorylase B"/>
    <property type="match status" value="1"/>
</dbReference>
<dbReference type="AlphaFoldDB" id="A0A433J6V4"/>
<dbReference type="GO" id="GO:0016757">
    <property type="term" value="F:glycosyltransferase activity"/>
    <property type="evidence" value="ECO:0007669"/>
    <property type="project" value="InterPro"/>
</dbReference>
<evidence type="ECO:0000313" key="2">
    <source>
        <dbReference type="EMBL" id="RUQ68894.1"/>
    </source>
</evidence>
<organism evidence="2 3">
    <name type="scientific">Azospirillum doebereinerae</name>
    <dbReference type="NCBI Taxonomy" id="92933"/>
    <lineage>
        <taxon>Bacteria</taxon>
        <taxon>Pseudomonadati</taxon>
        <taxon>Pseudomonadota</taxon>
        <taxon>Alphaproteobacteria</taxon>
        <taxon>Rhodospirillales</taxon>
        <taxon>Azospirillaceae</taxon>
        <taxon>Azospirillum</taxon>
    </lineage>
</organism>
<dbReference type="EMBL" id="RZIJ01000013">
    <property type="protein sequence ID" value="RUQ68894.1"/>
    <property type="molecule type" value="Genomic_DNA"/>
</dbReference>
<evidence type="ECO:0000259" key="1">
    <source>
        <dbReference type="Pfam" id="PF00534"/>
    </source>
</evidence>
<dbReference type="CDD" id="cd03809">
    <property type="entry name" value="GT4_MtfB-like"/>
    <property type="match status" value="1"/>
</dbReference>
<dbReference type="Proteomes" id="UP000280346">
    <property type="component" value="Unassembled WGS sequence"/>
</dbReference>
<sequence>MRVGVYRQVPMSSGGAFQYEAGLLDALSDITGSVSYELVCINHANESLRGILQSGQLRYGNLPLRPLGEFRISQPPPESFLQAPHEDALPASFTLSDEIVPDPIVGEALRDEGIDLLFSLHATTAGPDSLLPFIAPIHDLQHRIQPEFPEVSAGGIAEAREATFRRICRYATLVLVDSDAGRNDVLRYYGDLIDGDRIRVLPYFPPARRVPSPGPKDIARVRSRYSLPERFFFYPAQFWKHKNHRLIVEALALLEKTKGEQLHVVFAGTYTERERARNFLETMALAENLGVLARVHYLGFVPDRDIPALYTLSAGLVMPTFFGPTNMPPLEAWSFGRPVIITGLPSIRAQLGDGALYIDPREPASLAQAMLALWHNDALAEKLVANGAQRLALYSYEDFANVVRTILDEGVDRVRRNRNPAYPVTWAQACTERGE</sequence>
<keyword evidence="3" id="KW-1185">Reference proteome</keyword>
<evidence type="ECO:0000313" key="3">
    <source>
        <dbReference type="Proteomes" id="UP000280346"/>
    </source>
</evidence>
<dbReference type="OrthoDB" id="9790710at2"/>
<keyword evidence="2" id="KW-0808">Transferase</keyword>
<dbReference type="InterPro" id="IPR001296">
    <property type="entry name" value="Glyco_trans_1"/>
</dbReference>
<dbReference type="SUPFAM" id="SSF53756">
    <property type="entry name" value="UDP-Glycosyltransferase/glycogen phosphorylase"/>
    <property type="match status" value="1"/>
</dbReference>